<evidence type="ECO:0000313" key="2">
    <source>
        <dbReference type="EMBL" id="RUS28715.1"/>
    </source>
</evidence>
<reference evidence="2 3" key="1">
    <citation type="journal article" date="2018" name="New Phytol.">
        <title>Phylogenomics of Endogonaceae and evolution of mycorrhizas within Mucoromycota.</title>
        <authorList>
            <person name="Chang Y."/>
            <person name="Desiro A."/>
            <person name="Na H."/>
            <person name="Sandor L."/>
            <person name="Lipzen A."/>
            <person name="Clum A."/>
            <person name="Barry K."/>
            <person name="Grigoriev I.V."/>
            <person name="Martin F.M."/>
            <person name="Stajich J.E."/>
            <person name="Smith M.E."/>
            <person name="Bonito G."/>
            <person name="Spatafora J.W."/>
        </authorList>
    </citation>
    <scope>NUCLEOTIDE SEQUENCE [LARGE SCALE GENOMIC DNA]</scope>
    <source>
        <strain evidence="2 3">AD002</strain>
    </source>
</reference>
<dbReference type="AlphaFoldDB" id="A0A433QFW7"/>
<proteinExistence type="predicted"/>
<gene>
    <name evidence="2" type="ORF">BC938DRAFT_481542</name>
</gene>
<name>A0A433QFW7_9FUNG</name>
<protein>
    <submittedName>
        <fullName evidence="2">Uncharacterized protein</fullName>
    </submittedName>
</protein>
<comment type="caution">
    <text evidence="2">The sequence shown here is derived from an EMBL/GenBank/DDBJ whole genome shotgun (WGS) entry which is preliminary data.</text>
</comment>
<keyword evidence="1" id="KW-0812">Transmembrane</keyword>
<evidence type="ECO:0000313" key="3">
    <source>
        <dbReference type="Proteomes" id="UP000274822"/>
    </source>
</evidence>
<keyword evidence="3" id="KW-1185">Reference proteome</keyword>
<organism evidence="2 3">
    <name type="scientific">Jimgerdemannia flammicorona</name>
    <dbReference type="NCBI Taxonomy" id="994334"/>
    <lineage>
        <taxon>Eukaryota</taxon>
        <taxon>Fungi</taxon>
        <taxon>Fungi incertae sedis</taxon>
        <taxon>Mucoromycota</taxon>
        <taxon>Mucoromycotina</taxon>
        <taxon>Endogonomycetes</taxon>
        <taxon>Endogonales</taxon>
        <taxon>Endogonaceae</taxon>
        <taxon>Jimgerdemannia</taxon>
    </lineage>
</organism>
<feature type="transmembrane region" description="Helical" evidence="1">
    <location>
        <begin position="30"/>
        <end position="48"/>
    </location>
</feature>
<dbReference type="EMBL" id="RBNJ01006235">
    <property type="protein sequence ID" value="RUS28715.1"/>
    <property type="molecule type" value="Genomic_DNA"/>
</dbReference>
<keyword evidence="1" id="KW-1133">Transmembrane helix</keyword>
<dbReference type="Proteomes" id="UP000274822">
    <property type="component" value="Unassembled WGS sequence"/>
</dbReference>
<keyword evidence="1" id="KW-0472">Membrane</keyword>
<accession>A0A433QFW7</accession>
<evidence type="ECO:0000256" key="1">
    <source>
        <dbReference type="SAM" id="Phobius"/>
    </source>
</evidence>
<sequence length="71" mass="7998">MDATPKCALLLSRASTRQNHKFYMGKHCSLLLYGYISLILILCASIRLKQDLTSESPSDKHDRDLDAVAFI</sequence>